<keyword evidence="1" id="KW-0560">Oxidoreductase</keyword>
<dbReference type="Pfam" id="PF01494">
    <property type="entry name" value="FAD_binding_3"/>
    <property type="match status" value="1"/>
</dbReference>
<dbReference type="InterPro" id="IPR002938">
    <property type="entry name" value="FAD-bd"/>
</dbReference>
<dbReference type="AlphaFoldDB" id="A0A5D0NXW3"/>
<evidence type="ECO:0000256" key="1">
    <source>
        <dbReference type="ARBA" id="ARBA00023002"/>
    </source>
</evidence>
<feature type="domain" description="FAD-binding" evidence="3">
    <location>
        <begin position="5"/>
        <end position="329"/>
    </location>
</feature>
<reference evidence="4 5" key="1">
    <citation type="submission" date="2019-08" db="EMBL/GenBank/DDBJ databases">
        <title>Actinomadura sp. nov. CYP1-5 isolated from mountain soil.</title>
        <authorList>
            <person name="Songsumanus A."/>
            <person name="Kuncharoen N."/>
            <person name="Kudo T."/>
            <person name="Yuki M."/>
            <person name="Igarashi Y."/>
            <person name="Tanasupawat S."/>
        </authorList>
    </citation>
    <scope>NUCLEOTIDE SEQUENCE [LARGE SCALE GENOMIC DNA]</scope>
    <source>
        <strain evidence="4 5">JCM 14158</strain>
    </source>
</reference>
<dbReference type="GO" id="GO:0016491">
    <property type="term" value="F:oxidoreductase activity"/>
    <property type="evidence" value="ECO:0007669"/>
    <property type="project" value="UniProtKB-KW"/>
</dbReference>
<name>A0A5D0NXW3_9ACTN</name>
<dbReference type="PRINTS" id="PR00420">
    <property type="entry name" value="RNGMNOXGNASE"/>
</dbReference>
<evidence type="ECO:0000259" key="3">
    <source>
        <dbReference type="Pfam" id="PF01494"/>
    </source>
</evidence>
<proteinExistence type="predicted"/>
<dbReference type="Gene3D" id="3.30.9.20">
    <property type="match status" value="1"/>
</dbReference>
<evidence type="ECO:0000313" key="5">
    <source>
        <dbReference type="Proteomes" id="UP000323380"/>
    </source>
</evidence>
<dbReference type="Gene3D" id="3.50.50.60">
    <property type="entry name" value="FAD/NAD(P)-binding domain"/>
    <property type="match status" value="1"/>
</dbReference>
<gene>
    <name evidence="4" type="ORF">FXF69_06765</name>
</gene>
<dbReference type="GO" id="GO:0071949">
    <property type="term" value="F:FAD binding"/>
    <property type="evidence" value="ECO:0007669"/>
    <property type="project" value="InterPro"/>
</dbReference>
<dbReference type="InterPro" id="IPR036188">
    <property type="entry name" value="FAD/NAD-bd_sf"/>
</dbReference>
<dbReference type="SUPFAM" id="SSF51395">
    <property type="entry name" value="FMN-linked oxidoreductases"/>
    <property type="match status" value="1"/>
</dbReference>
<evidence type="ECO:0000256" key="2">
    <source>
        <dbReference type="ARBA" id="ARBA00023027"/>
    </source>
</evidence>
<dbReference type="EMBL" id="VSFG01000001">
    <property type="protein sequence ID" value="TYB48851.1"/>
    <property type="molecule type" value="Genomic_DNA"/>
</dbReference>
<evidence type="ECO:0000313" key="4">
    <source>
        <dbReference type="EMBL" id="TYB48851.1"/>
    </source>
</evidence>
<dbReference type="Proteomes" id="UP000323380">
    <property type="component" value="Unassembled WGS sequence"/>
</dbReference>
<dbReference type="InterPro" id="IPR050631">
    <property type="entry name" value="PheA/TfdB_FAD_monoxygenase"/>
</dbReference>
<keyword evidence="5" id="KW-1185">Reference proteome</keyword>
<dbReference type="PANTHER" id="PTHR43476:SF4">
    <property type="entry name" value="BLR0106 PROTEIN"/>
    <property type="match status" value="1"/>
</dbReference>
<comment type="caution">
    <text evidence="4">The sequence shown here is derived from an EMBL/GenBank/DDBJ whole genome shotgun (WGS) entry which is preliminary data.</text>
</comment>
<accession>A0A5D0NXW3</accession>
<dbReference type="STRING" id="1220554.GCA_001552135_04874"/>
<sequence>MSTKSVACLGGGPAGLFFARLVRLMDPSWDVTVYEQHPADATVGFGIGLGDRTMANLAEVDPDTHRRLAAAGVPGHGMELRHRGTTIRWGEQGGTAIARQALLTTLREQAADAGARIVFNRRAHLAELRSATVVVAADGVHSDTRAALQEQLDVDEGSGSAMYIWLGADLDLDAMTFSFVENEHGSWAAHAYPYAPGLATFLVETDERTWRNAGLDGFDTAAAAPGTSDEASRRYLEQAFGADLGGARLQANNSRWARFRNIRCGRWSAGNVVLIGDAAHTAHFSVGSGTTLAMDDAITLAAELTTQPHTGLAFERFEERRRPIVERLQMRAEASQLWWETMGGRLDCDAADLAFHYLTRTGALSFDRVRAFFPDFARTVRAGFDDAVAATTGVGDRTDDPLCSPIRVRDDVLPSRLVVTKPPLRVDPARDHDAKLTFFGGLALCGAAAVIADLTATKFDAGSWREINRRVSALTPAMLGVRIAADDQAAHDRAVEAEFRLIEFDLSASSTDLDSLRRLADTVSVLRKDSAHLRLVAVDLGWPRTTPYRTGADALVDALEHLADAGLDIVRLQPAAPDATAQLATVQLAEQVRRATSLRMLVGGPLFTGEQLRTEIVANRIDLAESWPTPLPRLHTADTPPR</sequence>
<dbReference type="RefSeq" id="WP_148344125.1">
    <property type="nucleotide sequence ID" value="NZ_VSFG01000001.1"/>
</dbReference>
<keyword evidence="2" id="KW-0520">NAD</keyword>
<dbReference type="PANTHER" id="PTHR43476">
    <property type="entry name" value="3-(3-HYDROXY-PHENYL)PROPIONATE/3-HYDROXYCINNAMIC ACID HYDROXYLASE"/>
    <property type="match status" value="1"/>
</dbReference>
<protein>
    <recommendedName>
        <fullName evidence="3">FAD-binding domain-containing protein</fullName>
    </recommendedName>
</protein>
<organism evidence="4 5">
    <name type="scientific">Actinomadura chibensis</name>
    <dbReference type="NCBI Taxonomy" id="392828"/>
    <lineage>
        <taxon>Bacteria</taxon>
        <taxon>Bacillati</taxon>
        <taxon>Actinomycetota</taxon>
        <taxon>Actinomycetes</taxon>
        <taxon>Streptosporangiales</taxon>
        <taxon>Thermomonosporaceae</taxon>
        <taxon>Actinomadura</taxon>
    </lineage>
</organism>
<dbReference type="SUPFAM" id="SSF51905">
    <property type="entry name" value="FAD/NAD(P)-binding domain"/>
    <property type="match status" value="1"/>
</dbReference>